<dbReference type="Proteomes" id="UP001476798">
    <property type="component" value="Unassembled WGS sequence"/>
</dbReference>
<gene>
    <name evidence="1" type="ORF">GOODEAATRI_012262</name>
</gene>
<comment type="caution">
    <text evidence="1">The sequence shown here is derived from an EMBL/GenBank/DDBJ whole genome shotgun (WGS) entry which is preliminary data.</text>
</comment>
<proteinExistence type="predicted"/>
<evidence type="ECO:0000313" key="2">
    <source>
        <dbReference type="Proteomes" id="UP001476798"/>
    </source>
</evidence>
<reference evidence="1 2" key="1">
    <citation type="submission" date="2021-06" db="EMBL/GenBank/DDBJ databases">
        <authorList>
            <person name="Palmer J.M."/>
        </authorList>
    </citation>
    <scope>NUCLEOTIDE SEQUENCE [LARGE SCALE GENOMIC DNA]</scope>
    <source>
        <strain evidence="1 2">GA_2019</strain>
        <tissue evidence="1">Muscle</tissue>
    </source>
</reference>
<accession>A0ABV0NTY2</accession>
<organism evidence="1 2">
    <name type="scientific">Goodea atripinnis</name>
    <dbReference type="NCBI Taxonomy" id="208336"/>
    <lineage>
        <taxon>Eukaryota</taxon>
        <taxon>Metazoa</taxon>
        <taxon>Chordata</taxon>
        <taxon>Craniata</taxon>
        <taxon>Vertebrata</taxon>
        <taxon>Euteleostomi</taxon>
        <taxon>Actinopterygii</taxon>
        <taxon>Neopterygii</taxon>
        <taxon>Teleostei</taxon>
        <taxon>Neoteleostei</taxon>
        <taxon>Acanthomorphata</taxon>
        <taxon>Ovalentaria</taxon>
        <taxon>Atherinomorphae</taxon>
        <taxon>Cyprinodontiformes</taxon>
        <taxon>Goodeidae</taxon>
        <taxon>Goodea</taxon>
    </lineage>
</organism>
<name>A0ABV0NTY2_9TELE</name>
<evidence type="ECO:0000313" key="1">
    <source>
        <dbReference type="EMBL" id="MEQ2174876.1"/>
    </source>
</evidence>
<protein>
    <submittedName>
        <fullName evidence="1">Uncharacterized protein</fullName>
    </submittedName>
</protein>
<keyword evidence="2" id="KW-1185">Reference proteome</keyword>
<dbReference type="EMBL" id="JAHRIO010050753">
    <property type="protein sequence ID" value="MEQ2174876.1"/>
    <property type="molecule type" value="Genomic_DNA"/>
</dbReference>
<sequence>MTLTTVEPTYQTSNNVDSLPLQSSSRPNENRLFLVQERLKCQCVTVVVHVLDPSIYVEVLETLFHNPLKAKVTPIACAIFFSTKCLPSTQHSFSLLVYSTLKSHLLFLTDGRL</sequence>